<keyword evidence="10 18" id="KW-1278">Translocase</keyword>
<evidence type="ECO:0000256" key="18">
    <source>
        <dbReference type="RuleBase" id="RU003403"/>
    </source>
</evidence>
<proteinExistence type="inferred from homology"/>
<evidence type="ECO:0000256" key="6">
    <source>
        <dbReference type="ARBA" id="ARBA00022448"/>
    </source>
</evidence>
<comment type="subcellular location">
    <subcellularLocation>
        <location evidence="2 18">Mitochondrion inner membrane</location>
        <topology evidence="2 18">Multi-pass membrane protein</topology>
    </subcellularLocation>
</comment>
<gene>
    <name evidence="21" type="primary">nad2</name>
</gene>
<evidence type="ECO:0000256" key="15">
    <source>
        <dbReference type="ARBA" id="ARBA00023128"/>
    </source>
</evidence>
<dbReference type="EMBL" id="MG737807">
    <property type="protein sequence ID" value="AWV84355.1"/>
    <property type="molecule type" value="Genomic_DNA"/>
</dbReference>
<evidence type="ECO:0000256" key="12">
    <source>
        <dbReference type="ARBA" id="ARBA00022989"/>
    </source>
</evidence>
<keyword evidence="7 18" id="KW-0679">Respiratory chain</keyword>
<dbReference type="PRINTS" id="PR01436">
    <property type="entry name" value="NADHDHGNASE2"/>
</dbReference>
<keyword evidence="19" id="KW-0732">Signal</keyword>
<dbReference type="Pfam" id="PF00361">
    <property type="entry name" value="Proton_antipo_M"/>
    <property type="match status" value="1"/>
</dbReference>
<evidence type="ECO:0000256" key="10">
    <source>
        <dbReference type="ARBA" id="ARBA00022967"/>
    </source>
</evidence>
<feature type="transmembrane region" description="Helical" evidence="18">
    <location>
        <begin position="164"/>
        <end position="182"/>
    </location>
</feature>
<comment type="catalytic activity">
    <reaction evidence="17 18">
        <text>a ubiquinone + NADH + 5 H(+)(in) = a ubiquinol + NAD(+) + 4 H(+)(out)</text>
        <dbReference type="Rhea" id="RHEA:29091"/>
        <dbReference type="Rhea" id="RHEA-COMP:9565"/>
        <dbReference type="Rhea" id="RHEA-COMP:9566"/>
        <dbReference type="ChEBI" id="CHEBI:15378"/>
        <dbReference type="ChEBI" id="CHEBI:16389"/>
        <dbReference type="ChEBI" id="CHEBI:17976"/>
        <dbReference type="ChEBI" id="CHEBI:57540"/>
        <dbReference type="ChEBI" id="CHEBI:57945"/>
        <dbReference type="EC" id="7.1.1.2"/>
    </reaction>
</comment>
<feature type="transmembrane region" description="Helical" evidence="18">
    <location>
        <begin position="130"/>
        <end position="152"/>
    </location>
</feature>
<dbReference type="InterPro" id="IPR001750">
    <property type="entry name" value="ND/Mrp_TM"/>
</dbReference>
<feature type="transmembrane region" description="Helical" evidence="18">
    <location>
        <begin position="70"/>
        <end position="95"/>
    </location>
</feature>
<evidence type="ECO:0000256" key="4">
    <source>
        <dbReference type="ARBA" id="ARBA00012944"/>
    </source>
</evidence>
<feature type="transmembrane region" description="Helical" evidence="18">
    <location>
        <begin position="258"/>
        <end position="279"/>
    </location>
</feature>
<keyword evidence="6" id="KW-0813">Transport</keyword>
<organism evidence="21">
    <name type="scientific">Derotettix mendosensis</name>
    <dbReference type="NCBI Taxonomy" id="2219932"/>
    <lineage>
        <taxon>Eukaryota</taxon>
        <taxon>Metazoa</taxon>
        <taxon>Ecdysozoa</taxon>
        <taxon>Arthropoda</taxon>
        <taxon>Hexapoda</taxon>
        <taxon>Insecta</taxon>
        <taxon>Pterygota</taxon>
        <taxon>Neoptera</taxon>
        <taxon>Paraneoptera</taxon>
        <taxon>Hemiptera</taxon>
        <taxon>Auchenorrhyncha</taxon>
        <taxon>Cicadoidea</taxon>
        <taxon>Cicadidae</taxon>
        <taxon>Tibicininae</taxon>
        <taxon>Parnisini</taxon>
        <taxon>Derotettix</taxon>
    </lineage>
</organism>
<feature type="domain" description="NADH:quinone oxidoreductase/Mrp antiporter transmembrane" evidence="20">
    <location>
        <begin position="76"/>
        <end position="273"/>
    </location>
</feature>
<evidence type="ECO:0000256" key="8">
    <source>
        <dbReference type="ARBA" id="ARBA00022692"/>
    </source>
</evidence>
<comment type="function">
    <text evidence="18">Core subunit of the mitochondrial membrane respiratory chain NADH dehydrogenase (Complex I) which catalyzes electron transfer from NADH through the respiratory chain, using ubiquinone as an electron acceptor. Essential for the catalytic activity and assembly of complex I.</text>
</comment>
<evidence type="ECO:0000256" key="9">
    <source>
        <dbReference type="ARBA" id="ARBA00022792"/>
    </source>
</evidence>
<evidence type="ECO:0000256" key="3">
    <source>
        <dbReference type="ARBA" id="ARBA00007012"/>
    </source>
</evidence>
<feature type="transmembrane region" description="Helical" evidence="18">
    <location>
        <begin position="188"/>
        <end position="208"/>
    </location>
</feature>
<reference evidence="21" key="1">
    <citation type="journal article" date="2018" name="J. Hered.">
        <title>One hundred mitochondrial genomes of cicadas.</title>
        <authorList>
            <person name="Lukasik P."/>
            <person name="Chong R.A."/>
            <person name="Nazario K."/>
            <person name="Matsuura Y."/>
            <person name="Bublitz D."/>
            <person name="Campbell M.A."/>
            <person name="Meyer M."/>
            <person name="Van Leuven J.T."/>
            <person name="Pessacq P."/>
            <person name="Veloso C."/>
            <person name="Simon C."/>
            <person name="McCutcheon J.P."/>
        </authorList>
    </citation>
    <scope>NUCLEOTIDE SEQUENCE</scope>
    <source>
        <strain evidence="21">PL623x1</strain>
        <tissue evidence="21">Bacteriome</tissue>
    </source>
</reference>
<evidence type="ECO:0000256" key="7">
    <source>
        <dbReference type="ARBA" id="ARBA00022660"/>
    </source>
</evidence>
<feature type="transmembrane region" description="Helical" evidence="18">
    <location>
        <begin position="228"/>
        <end position="246"/>
    </location>
</feature>
<evidence type="ECO:0000256" key="1">
    <source>
        <dbReference type="ARBA" id="ARBA00003257"/>
    </source>
</evidence>
<dbReference type="EC" id="7.1.1.2" evidence="4 18"/>
<feature type="signal peptide" evidence="19">
    <location>
        <begin position="1"/>
        <end position="24"/>
    </location>
</feature>
<dbReference type="AlphaFoldDB" id="A0A3S7MGG8"/>
<feature type="chain" id="PRO_5019053032" description="NADH-ubiquinone oxidoreductase chain 2" evidence="19">
    <location>
        <begin position="25"/>
        <end position="325"/>
    </location>
</feature>
<evidence type="ECO:0000256" key="19">
    <source>
        <dbReference type="SAM" id="SignalP"/>
    </source>
</evidence>
<name>A0A3S7MGG8_9HEMI</name>
<dbReference type="GO" id="GO:0006120">
    <property type="term" value="P:mitochondrial electron transport, NADH to ubiquinone"/>
    <property type="evidence" value="ECO:0007669"/>
    <property type="project" value="InterPro"/>
</dbReference>
<evidence type="ECO:0000313" key="21">
    <source>
        <dbReference type="EMBL" id="AWV84355.1"/>
    </source>
</evidence>
<keyword evidence="9 18" id="KW-0999">Mitochondrion inner membrane</keyword>
<keyword evidence="14 18" id="KW-0830">Ubiquinone</keyword>
<keyword evidence="8 18" id="KW-0812">Transmembrane</keyword>
<dbReference type="GO" id="GO:0008137">
    <property type="term" value="F:NADH dehydrogenase (ubiquinone) activity"/>
    <property type="evidence" value="ECO:0007669"/>
    <property type="project" value="UniProtKB-EC"/>
</dbReference>
<keyword evidence="11 18" id="KW-0249">Electron transport</keyword>
<comment type="function">
    <text evidence="1">Core subunit of the mitochondrial membrane respiratory chain NADH dehydrogenase (Complex I) that is believed to belong to the minimal assembly required for catalysis. Complex I functions in the transfer of electrons from NADH to the respiratory chain. The immediate electron acceptor for the enzyme is believed to be ubiquinone.</text>
</comment>
<geneLocation type="mitochondrion" evidence="21"/>
<dbReference type="PANTHER" id="PTHR46552:SF1">
    <property type="entry name" value="NADH-UBIQUINONE OXIDOREDUCTASE CHAIN 2"/>
    <property type="match status" value="1"/>
</dbReference>
<dbReference type="GO" id="GO:0005743">
    <property type="term" value="C:mitochondrial inner membrane"/>
    <property type="evidence" value="ECO:0007669"/>
    <property type="project" value="UniProtKB-SubCell"/>
</dbReference>
<evidence type="ECO:0000256" key="16">
    <source>
        <dbReference type="ARBA" id="ARBA00023136"/>
    </source>
</evidence>
<dbReference type="PANTHER" id="PTHR46552">
    <property type="entry name" value="NADH-UBIQUINONE OXIDOREDUCTASE CHAIN 2"/>
    <property type="match status" value="1"/>
</dbReference>
<evidence type="ECO:0000259" key="20">
    <source>
        <dbReference type="Pfam" id="PF00361"/>
    </source>
</evidence>
<evidence type="ECO:0000256" key="14">
    <source>
        <dbReference type="ARBA" id="ARBA00023075"/>
    </source>
</evidence>
<protein>
    <recommendedName>
        <fullName evidence="5 18">NADH-ubiquinone oxidoreductase chain 2</fullName>
        <ecNumber evidence="4 18">7.1.1.2</ecNumber>
    </recommendedName>
</protein>
<evidence type="ECO:0000256" key="11">
    <source>
        <dbReference type="ARBA" id="ARBA00022982"/>
    </source>
</evidence>
<sequence length="325" mass="37849">MKINSSYMMFTLFLILGVVICVSSNNWLGCWMGVEINMISFLPIVYNSKNMVSSESLIKYFIVQSMGSGILLFSVMFNMINFSFVIYMTMIGLLIKIGCPPFHMWFPSVMEGLSWVGCIILMSLQKLAPLVMISYLNFSMLLFIILSAIWGAMGGISYSSLRKVLSYSSIYNLSWLLTGIMINSYSWYFYFVMYIMMVTMFSLCLNMLNINYINQLMCNNMELYENTLLFFLLISLGGLPPFMGFMPKLILINQMMEFEMYFICFILVITALFVLYYYIRLVFTCLMFNKVFVNYYMFNMRFLIFLFGLVSFMGFPMLGIIILMV</sequence>
<keyword evidence="16 18" id="KW-0472">Membrane</keyword>
<keyword evidence="13 18" id="KW-0520">NAD</keyword>
<comment type="similarity">
    <text evidence="3 18">Belongs to the complex I subunit 2 family.</text>
</comment>
<evidence type="ECO:0000256" key="2">
    <source>
        <dbReference type="ARBA" id="ARBA00004448"/>
    </source>
</evidence>
<keyword evidence="12 18" id="KW-1133">Transmembrane helix</keyword>
<accession>A0A3S7MGG8</accession>
<dbReference type="InterPro" id="IPR050175">
    <property type="entry name" value="Complex_I_Subunit_2"/>
</dbReference>
<feature type="transmembrane region" description="Helical" evidence="18">
    <location>
        <begin position="300"/>
        <end position="324"/>
    </location>
</feature>
<evidence type="ECO:0000256" key="17">
    <source>
        <dbReference type="ARBA" id="ARBA00049551"/>
    </source>
</evidence>
<evidence type="ECO:0000256" key="13">
    <source>
        <dbReference type="ARBA" id="ARBA00023027"/>
    </source>
</evidence>
<evidence type="ECO:0000256" key="5">
    <source>
        <dbReference type="ARBA" id="ARBA00021008"/>
    </source>
</evidence>
<keyword evidence="15 18" id="KW-0496">Mitochondrion</keyword>
<dbReference type="InterPro" id="IPR003917">
    <property type="entry name" value="NADH_UbQ_OxRdtase_chain2"/>
</dbReference>